<name>A0A8S1T3Y4_PAROT</name>
<dbReference type="PANTHER" id="PTHR24356:SF374">
    <property type="entry name" value="PROTEIN KINASE DOMAIN-CONTAINING PROTEIN"/>
    <property type="match status" value="1"/>
</dbReference>
<dbReference type="GO" id="GO:0004674">
    <property type="term" value="F:protein serine/threonine kinase activity"/>
    <property type="evidence" value="ECO:0007669"/>
    <property type="project" value="UniProtKB-KW"/>
</dbReference>
<evidence type="ECO:0000256" key="8">
    <source>
        <dbReference type="SAM" id="MobiDB-lite"/>
    </source>
</evidence>
<dbReference type="PROSITE" id="PS00108">
    <property type="entry name" value="PROTEIN_KINASE_ST"/>
    <property type="match status" value="1"/>
</dbReference>
<dbReference type="OMA" id="GQVNINE"/>
<gene>
    <name evidence="11" type="ORF">POCTA_138.1.T0190219</name>
</gene>
<feature type="binding site" evidence="7">
    <location>
        <position position="463"/>
    </location>
    <ligand>
        <name>ATP</name>
        <dbReference type="ChEBI" id="CHEBI:30616"/>
    </ligand>
</feature>
<dbReference type="EMBL" id="CAJJDP010000019">
    <property type="protein sequence ID" value="CAD8147013.1"/>
    <property type="molecule type" value="Genomic_DNA"/>
</dbReference>
<organism evidence="11 12">
    <name type="scientific">Paramecium octaurelia</name>
    <dbReference type="NCBI Taxonomy" id="43137"/>
    <lineage>
        <taxon>Eukaryota</taxon>
        <taxon>Sar</taxon>
        <taxon>Alveolata</taxon>
        <taxon>Ciliophora</taxon>
        <taxon>Intramacronucleata</taxon>
        <taxon>Oligohymenophorea</taxon>
        <taxon>Peniculida</taxon>
        <taxon>Parameciidae</taxon>
        <taxon>Paramecium</taxon>
    </lineage>
</organism>
<proteinExistence type="predicted"/>
<dbReference type="InterPro" id="IPR050236">
    <property type="entry name" value="Ser_Thr_kinase_AGC"/>
</dbReference>
<feature type="domain" description="Protein kinase" evidence="9">
    <location>
        <begin position="424"/>
        <end position="682"/>
    </location>
</feature>
<feature type="domain" description="AGC-kinase C-terminal" evidence="10">
    <location>
        <begin position="683"/>
        <end position="756"/>
    </location>
</feature>
<dbReference type="PANTHER" id="PTHR24356">
    <property type="entry name" value="SERINE/THREONINE-PROTEIN KINASE"/>
    <property type="match status" value="1"/>
</dbReference>
<dbReference type="AlphaFoldDB" id="A0A8S1T3Y4"/>
<comment type="caution">
    <text evidence="11">The sequence shown here is derived from an EMBL/GenBank/DDBJ whole genome shotgun (WGS) entry which is preliminary data.</text>
</comment>
<feature type="region of interest" description="Disordered" evidence="8">
    <location>
        <begin position="287"/>
        <end position="312"/>
    </location>
</feature>
<evidence type="ECO:0000256" key="1">
    <source>
        <dbReference type="ARBA" id="ARBA00012513"/>
    </source>
</evidence>
<keyword evidence="3" id="KW-0808">Transferase</keyword>
<evidence type="ECO:0000313" key="11">
    <source>
        <dbReference type="EMBL" id="CAD8147013.1"/>
    </source>
</evidence>
<evidence type="ECO:0000256" key="3">
    <source>
        <dbReference type="ARBA" id="ARBA00022679"/>
    </source>
</evidence>
<evidence type="ECO:0000256" key="4">
    <source>
        <dbReference type="ARBA" id="ARBA00022741"/>
    </source>
</evidence>
<dbReference type="EC" id="2.7.11.1" evidence="1"/>
<sequence length="767" mass="89719">MVDVRTPNKIIKKNQDNSNTYLVSQGNNYILEDKNYMEVNSPELVQDYNFCSLQKEKDKEFLQKKAFQFALFQIQKNQIIEQHLSQKNKKVQIKQQRKQTIRYKYKFIIEGQKLAIKMKANDGNITNFQSMEKKFTHELQTIGYTQDELIISFTLKNHQECIENKSVLFIDKNIYPRQYNNIAFPLIIQISRDVLKLLQMSNHHRNLRELFSTKYSKPFSNFPSDRLRIGKSPIAVGNFLQYAQKKNAEEKQQRNHTPVHTPNKIRIGQVNINEYALPYKNPQLSFFSKDSNRSRSKSPMQLSMHKSPKQSTIDSKKIFENEDSISLNRQASLKLSNHTKFASANLKININEVPHIKIPQVSSTTKIKANIQNFESIFNSLLIKYDSIQQQSQQRPPIKKVQKEEPQDEELQIDTQICVTKSSFAFHFVIGKGGFGRVWKVELKKSRTQYAMKEMSKAKIIAKRSVNSVMNERNLLAQFKHPFLINMNFCFQDRDNLYLVMDLLTGGDLRYHIGRMRRFKEHQTKFFIACVILALEYLHNSNVIHRDVKPENIVLDSNGYARLTDLGIARIWKPENSQDTSGTPGYMAPEVMCRQNHTIAVDYFALGVMTYEFMLGRRPYNGRTRQEIRDQILTRQIQVKRSELPDDWSIDAADFINKLIQRKPINRLGFNGPNEVKQHPWLQNFPWTKLLNKEIQSPFIPPPIQENLDYINNISEDNDTQDEQIVENRILLKKNSVQNLFYGYSYDQNMQTQLKNTKSTSSTLVVN</sequence>
<keyword evidence="6 7" id="KW-0067">ATP-binding</keyword>
<evidence type="ECO:0000256" key="7">
    <source>
        <dbReference type="PROSITE-ProRule" id="PRU10141"/>
    </source>
</evidence>
<evidence type="ECO:0000256" key="6">
    <source>
        <dbReference type="ARBA" id="ARBA00022840"/>
    </source>
</evidence>
<dbReference type="OrthoDB" id="5337378at2759"/>
<dbReference type="SMART" id="SM00220">
    <property type="entry name" value="S_TKc"/>
    <property type="match status" value="1"/>
</dbReference>
<evidence type="ECO:0000256" key="5">
    <source>
        <dbReference type="ARBA" id="ARBA00022777"/>
    </source>
</evidence>
<keyword evidence="2" id="KW-0723">Serine/threonine-protein kinase</keyword>
<dbReference type="Pfam" id="PF00069">
    <property type="entry name" value="Pkinase"/>
    <property type="match status" value="1"/>
</dbReference>
<evidence type="ECO:0000313" key="12">
    <source>
        <dbReference type="Proteomes" id="UP000683925"/>
    </source>
</evidence>
<dbReference type="PROSITE" id="PS50011">
    <property type="entry name" value="PROTEIN_KINASE_DOM"/>
    <property type="match status" value="1"/>
</dbReference>
<keyword evidence="12" id="KW-1185">Reference proteome</keyword>
<dbReference type="InterPro" id="IPR017441">
    <property type="entry name" value="Protein_kinase_ATP_BS"/>
</dbReference>
<dbReference type="PROSITE" id="PS51285">
    <property type="entry name" value="AGC_KINASE_CTER"/>
    <property type="match status" value="1"/>
</dbReference>
<dbReference type="InterPro" id="IPR000961">
    <property type="entry name" value="AGC-kinase_C"/>
</dbReference>
<keyword evidence="4 7" id="KW-0547">Nucleotide-binding</keyword>
<evidence type="ECO:0000256" key="2">
    <source>
        <dbReference type="ARBA" id="ARBA00022527"/>
    </source>
</evidence>
<dbReference type="FunFam" id="1.10.510.10:FF:000454">
    <property type="entry name" value="Uncharacterized protein"/>
    <property type="match status" value="1"/>
</dbReference>
<reference evidence="11" key="1">
    <citation type="submission" date="2021-01" db="EMBL/GenBank/DDBJ databases">
        <authorList>
            <consortium name="Genoscope - CEA"/>
            <person name="William W."/>
        </authorList>
    </citation>
    <scope>NUCLEOTIDE SEQUENCE</scope>
</reference>
<dbReference type="Proteomes" id="UP000683925">
    <property type="component" value="Unassembled WGS sequence"/>
</dbReference>
<keyword evidence="5" id="KW-0418">Kinase</keyword>
<dbReference type="GO" id="GO:0005524">
    <property type="term" value="F:ATP binding"/>
    <property type="evidence" value="ECO:0007669"/>
    <property type="project" value="UniProtKB-UniRule"/>
</dbReference>
<dbReference type="InterPro" id="IPR008271">
    <property type="entry name" value="Ser/Thr_kinase_AS"/>
</dbReference>
<accession>A0A8S1T3Y4</accession>
<dbReference type="CDD" id="cd05578">
    <property type="entry name" value="STKc_Yank1"/>
    <property type="match status" value="1"/>
</dbReference>
<dbReference type="FunFam" id="3.30.200.20:FF:000574">
    <property type="entry name" value="Uncharacterized protein"/>
    <property type="match status" value="1"/>
</dbReference>
<protein>
    <recommendedName>
        <fullName evidence="1">non-specific serine/threonine protein kinase</fullName>
        <ecNumber evidence="1">2.7.11.1</ecNumber>
    </recommendedName>
</protein>
<dbReference type="PROSITE" id="PS00107">
    <property type="entry name" value="PROTEIN_KINASE_ATP"/>
    <property type="match status" value="1"/>
</dbReference>
<evidence type="ECO:0000259" key="10">
    <source>
        <dbReference type="PROSITE" id="PS51285"/>
    </source>
</evidence>
<evidence type="ECO:0000259" key="9">
    <source>
        <dbReference type="PROSITE" id="PS50011"/>
    </source>
</evidence>
<dbReference type="GO" id="GO:0035556">
    <property type="term" value="P:intracellular signal transduction"/>
    <property type="evidence" value="ECO:0007669"/>
    <property type="project" value="TreeGrafter"/>
</dbReference>
<dbReference type="InterPro" id="IPR000719">
    <property type="entry name" value="Prot_kinase_dom"/>
</dbReference>